<keyword evidence="3" id="KW-1185">Reference proteome</keyword>
<reference evidence="2 3" key="2">
    <citation type="journal article" date="2012" name="Nature">
        <title>Insights into hominid evolution from the gorilla genome sequence.</title>
        <authorList>
            <person name="Scally A."/>
            <person name="Dutheil J.Y."/>
            <person name="Hillier L.W."/>
            <person name="Jordan G.E."/>
            <person name="Goodhead I."/>
            <person name="Herrero J."/>
            <person name="Hobolth A."/>
            <person name="Lappalainen T."/>
            <person name="Mailund T."/>
            <person name="Marques-Bonet T."/>
            <person name="McCarthy S."/>
            <person name="Montgomery S.H."/>
            <person name="Schwalie P.C."/>
            <person name="Tang Y.A."/>
            <person name="Ward M.C."/>
            <person name="Xue Y."/>
            <person name="Yngvadottir B."/>
            <person name="Alkan C."/>
            <person name="Andersen L.N."/>
            <person name="Ayub Q."/>
            <person name="Ball E.V."/>
            <person name="Beal K."/>
            <person name="Bradley B.J."/>
            <person name="Chen Y."/>
            <person name="Clee C.M."/>
            <person name="Fitzgerald S."/>
            <person name="Graves T.A."/>
            <person name="Gu Y."/>
            <person name="Heath P."/>
            <person name="Heger A."/>
            <person name="Karakoc E."/>
            <person name="Kolb-Kokocinski A."/>
            <person name="Laird G.K."/>
            <person name="Lunter G."/>
            <person name="Meader S."/>
            <person name="Mort M."/>
            <person name="Mullikin J.C."/>
            <person name="Munch K."/>
            <person name="O'Connor T.D."/>
            <person name="Phillips A.D."/>
            <person name="Prado-Martinez J."/>
            <person name="Rogers A.S."/>
            <person name="Sajjadian S."/>
            <person name="Schmidt D."/>
            <person name="Shaw K."/>
            <person name="Simpson J.T."/>
            <person name="Stenson P.D."/>
            <person name="Turner D.J."/>
            <person name="Vigilant L."/>
            <person name="Vilella A.J."/>
            <person name="Whitener W."/>
            <person name="Zhu B."/>
            <person name="Cooper D.N."/>
            <person name="de Jong P."/>
            <person name="Dermitzakis E.T."/>
            <person name="Eichler E.E."/>
            <person name="Flicek P."/>
            <person name="Goldman N."/>
            <person name="Mundy N.I."/>
            <person name="Ning Z."/>
            <person name="Odom D.T."/>
            <person name="Ponting C.P."/>
            <person name="Quail M.A."/>
            <person name="Ryder O.A."/>
            <person name="Searle S.M."/>
            <person name="Warren W.C."/>
            <person name="Wilson R.K."/>
            <person name="Schierup M.H."/>
            <person name="Rogers J."/>
            <person name="Tyler-Smith C."/>
            <person name="Durbin R."/>
        </authorList>
    </citation>
    <scope>NUCLEOTIDE SEQUENCE [LARGE SCALE GENOMIC DNA]</scope>
</reference>
<protein>
    <recommendedName>
        <fullName evidence="1">KRAB domain-containing protein</fullName>
    </recommendedName>
</protein>
<dbReference type="OMA" id="NIHIHAY"/>
<reference evidence="2" key="4">
    <citation type="submission" date="2025-09" db="UniProtKB">
        <authorList>
            <consortium name="Ensembl"/>
        </authorList>
    </citation>
    <scope>IDENTIFICATION</scope>
</reference>
<evidence type="ECO:0000313" key="2">
    <source>
        <dbReference type="Ensembl" id="ENSGGOP00000046657.1"/>
    </source>
</evidence>
<dbReference type="Ensembl" id="ENSGGOT00000051795.1">
    <property type="protein sequence ID" value="ENSGGOP00000046657.1"/>
    <property type="gene ID" value="ENSGGOG00000037093.1"/>
</dbReference>
<evidence type="ECO:0000259" key="1">
    <source>
        <dbReference type="PROSITE" id="PS50805"/>
    </source>
</evidence>
<dbReference type="SUPFAM" id="SSF109640">
    <property type="entry name" value="KRAB domain (Kruppel-associated box)"/>
    <property type="match status" value="1"/>
</dbReference>
<dbReference type="AlphaFoldDB" id="A0A2I2ZHU9"/>
<proteinExistence type="predicted"/>
<reference evidence="3" key="1">
    <citation type="submission" date="2011-05" db="EMBL/GenBank/DDBJ databases">
        <title>Insights into the evolution of the great apes provided by the gorilla genome.</title>
        <authorList>
            <person name="Scally A."/>
        </authorList>
    </citation>
    <scope>NUCLEOTIDE SEQUENCE [LARGE SCALE GENOMIC DNA]</scope>
</reference>
<dbReference type="EMBL" id="CABD030052557">
    <property type="status" value="NOT_ANNOTATED_CDS"/>
    <property type="molecule type" value="Genomic_DNA"/>
</dbReference>
<dbReference type="PANTHER" id="PTHR23232">
    <property type="entry name" value="KRAB DOMAIN C2H2 ZINC FINGER"/>
    <property type="match status" value="1"/>
</dbReference>
<dbReference type="STRING" id="9593.ENSGGOP00000046657"/>
<accession>A0A2I2ZHU9</accession>
<dbReference type="Proteomes" id="UP000001519">
    <property type="component" value="Chromosome 7"/>
</dbReference>
<name>A0A2I2ZHU9_GORGO</name>
<dbReference type="GO" id="GO:0006355">
    <property type="term" value="P:regulation of DNA-templated transcription"/>
    <property type="evidence" value="ECO:0007669"/>
    <property type="project" value="InterPro"/>
</dbReference>
<dbReference type="Gene3D" id="6.10.140.140">
    <property type="match status" value="1"/>
</dbReference>
<dbReference type="Pfam" id="PF01352">
    <property type="entry name" value="KRAB"/>
    <property type="match status" value="1"/>
</dbReference>
<reference evidence="2" key="3">
    <citation type="submission" date="2025-08" db="UniProtKB">
        <authorList>
            <consortium name="Ensembl"/>
        </authorList>
    </citation>
    <scope>IDENTIFICATION</scope>
</reference>
<dbReference type="SMART" id="SM00349">
    <property type="entry name" value="KRAB"/>
    <property type="match status" value="1"/>
</dbReference>
<dbReference type="InParanoid" id="A0A2I2ZHU9"/>
<dbReference type="InterPro" id="IPR001909">
    <property type="entry name" value="KRAB"/>
</dbReference>
<organism evidence="2 3">
    <name type="scientific">Gorilla gorilla gorilla</name>
    <name type="common">Western lowland gorilla</name>
    <dbReference type="NCBI Taxonomy" id="9595"/>
    <lineage>
        <taxon>Eukaryota</taxon>
        <taxon>Metazoa</taxon>
        <taxon>Chordata</taxon>
        <taxon>Craniata</taxon>
        <taxon>Vertebrata</taxon>
        <taxon>Euteleostomi</taxon>
        <taxon>Mammalia</taxon>
        <taxon>Eutheria</taxon>
        <taxon>Euarchontoglires</taxon>
        <taxon>Primates</taxon>
        <taxon>Haplorrhini</taxon>
        <taxon>Catarrhini</taxon>
        <taxon>Hominidae</taxon>
        <taxon>Gorilla</taxon>
    </lineage>
</organism>
<dbReference type="InterPro" id="IPR036051">
    <property type="entry name" value="KRAB_dom_sf"/>
</dbReference>
<feature type="domain" description="KRAB" evidence="1">
    <location>
        <begin position="8"/>
        <end position="84"/>
    </location>
</feature>
<dbReference type="Bgee" id="ENSGGOG00000037093">
    <property type="expression patterns" value="Expressed in cerebellum and 5 other cell types or tissues"/>
</dbReference>
<sequence>MLPLQGPVSFKDVAVDFTQEEWQQLDPDEKIAYGDVMLENYNHLVSVGYDYHQAKHHHGVEVKEVEQGEEPWIMEGEFPCQHSPGKLVDYHMLKNTHPRPLGVTKELFICTRYPQ</sequence>
<dbReference type="CDD" id="cd07765">
    <property type="entry name" value="KRAB_A-box"/>
    <property type="match status" value="1"/>
</dbReference>
<dbReference type="PANTHER" id="PTHR23232:SF117">
    <property type="entry name" value="KRAB DOMAIN-CONTAINING PROTEIN"/>
    <property type="match status" value="1"/>
</dbReference>
<dbReference type="InterPro" id="IPR050169">
    <property type="entry name" value="Krueppel_C2H2_ZnF"/>
</dbReference>
<evidence type="ECO:0000313" key="3">
    <source>
        <dbReference type="Proteomes" id="UP000001519"/>
    </source>
</evidence>
<dbReference type="PROSITE" id="PS50805">
    <property type="entry name" value="KRAB"/>
    <property type="match status" value="1"/>
</dbReference>
<dbReference type="GeneTree" id="ENSGT00940000154303"/>